<dbReference type="GO" id="GO:0004519">
    <property type="term" value="F:endonuclease activity"/>
    <property type="evidence" value="ECO:0007669"/>
    <property type="project" value="UniProtKB-KW"/>
</dbReference>
<dbReference type="Pfam" id="PF05685">
    <property type="entry name" value="Uma2"/>
    <property type="match status" value="1"/>
</dbReference>
<dbReference type="PANTHER" id="PTHR33352">
    <property type="entry name" value="SLR1095 PROTEIN"/>
    <property type="match status" value="1"/>
</dbReference>
<comment type="caution">
    <text evidence="3">The sequence shown here is derived from an EMBL/GenBank/DDBJ whole genome shotgun (WGS) entry which is preliminary data.</text>
</comment>
<dbReference type="EMBL" id="JBHFNR010000032">
    <property type="protein sequence ID" value="MFB2892414.1"/>
    <property type="molecule type" value="Genomic_DNA"/>
</dbReference>
<reference evidence="3 4" key="1">
    <citation type="submission" date="2024-09" db="EMBL/GenBank/DDBJ databases">
        <title>Floridaenema gen nov. (Aerosakkonemataceae, Aerosakkonematales ord. nov., Cyanobacteria) from benthic tropical and subtropical fresh waters, with the description of four new species.</title>
        <authorList>
            <person name="Moretto J.A."/>
            <person name="Berthold D.E."/>
            <person name="Lefler F.W."/>
            <person name="Huang I.-S."/>
            <person name="Laughinghouse H. IV."/>
        </authorList>
    </citation>
    <scope>NUCLEOTIDE SEQUENCE [LARGE SCALE GENOMIC DNA]</scope>
    <source>
        <strain evidence="3 4">BLCC-F50</strain>
    </source>
</reference>
<dbReference type="InterPro" id="IPR011335">
    <property type="entry name" value="Restrct_endonuc-II-like"/>
</dbReference>
<dbReference type="InterPro" id="IPR012296">
    <property type="entry name" value="Nuclease_put_TT1808"/>
</dbReference>
<dbReference type="PANTHER" id="PTHR33352:SF3">
    <property type="entry name" value="SLR1612 PROTEIN"/>
    <property type="match status" value="1"/>
</dbReference>
<evidence type="ECO:0000259" key="2">
    <source>
        <dbReference type="Pfam" id="PF05685"/>
    </source>
</evidence>
<keyword evidence="3" id="KW-0255">Endonuclease</keyword>
<accession>A0ABV4XN97</accession>
<dbReference type="Proteomes" id="UP001576784">
    <property type="component" value="Unassembled WGS sequence"/>
</dbReference>
<evidence type="ECO:0000313" key="3">
    <source>
        <dbReference type="EMBL" id="MFB2892414.1"/>
    </source>
</evidence>
<feature type="region of interest" description="Disordered" evidence="1">
    <location>
        <begin position="1"/>
        <end position="28"/>
    </location>
</feature>
<proteinExistence type="predicted"/>
<feature type="region of interest" description="Disordered" evidence="1">
    <location>
        <begin position="206"/>
        <end position="227"/>
    </location>
</feature>
<gene>
    <name evidence="3" type="ORF">ACE1CI_05650</name>
</gene>
<dbReference type="Gene3D" id="3.90.1570.10">
    <property type="entry name" value="tt1808, chain A"/>
    <property type="match status" value="1"/>
</dbReference>
<evidence type="ECO:0000256" key="1">
    <source>
        <dbReference type="SAM" id="MobiDB-lite"/>
    </source>
</evidence>
<dbReference type="CDD" id="cd06260">
    <property type="entry name" value="DUF820-like"/>
    <property type="match status" value="1"/>
</dbReference>
<feature type="domain" description="Putative restriction endonuclease" evidence="2">
    <location>
        <begin position="19"/>
        <end position="169"/>
    </location>
</feature>
<keyword evidence="3" id="KW-0540">Nuclease</keyword>
<evidence type="ECO:0000313" key="4">
    <source>
        <dbReference type="Proteomes" id="UP001576784"/>
    </source>
</evidence>
<dbReference type="RefSeq" id="WP_413262085.1">
    <property type="nucleotide sequence ID" value="NZ_JBHFNR010000032.1"/>
</dbReference>
<protein>
    <submittedName>
        <fullName evidence="3">Uma2 family endonuclease</fullName>
    </submittedName>
</protein>
<keyword evidence="3" id="KW-0378">Hydrolase</keyword>
<dbReference type="InterPro" id="IPR008538">
    <property type="entry name" value="Uma2"/>
</dbReference>
<dbReference type="SUPFAM" id="SSF52980">
    <property type="entry name" value="Restriction endonuclease-like"/>
    <property type="match status" value="1"/>
</dbReference>
<keyword evidence="4" id="KW-1185">Reference proteome</keyword>
<name>A0ABV4XN97_9CYAN</name>
<organism evidence="3 4">
    <name type="scientific">Floridaenema flaviceps BLCC-F50</name>
    <dbReference type="NCBI Taxonomy" id="3153642"/>
    <lineage>
        <taxon>Bacteria</taxon>
        <taxon>Bacillati</taxon>
        <taxon>Cyanobacteriota</taxon>
        <taxon>Cyanophyceae</taxon>
        <taxon>Oscillatoriophycideae</taxon>
        <taxon>Aerosakkonematales</taxon>
        <taxon>Aerosakkonemataceae</taxon>
        <taxon>Floridanema</taxon>
        <taxon>Floridanema flaviceps</taxon>
    </lineage>
</organism>
<sequence>MSETTLPATLIESPPTQAELPYDDGEPMESARHKAQMDLLIDALIPWLSQREDGFVGGNMFVYYSLAQLRNQDFKGPDFFVVLGVPKGERRSWVVWEEGKAPDVVIELLSKSTAAADKNEKKLIYQNQMRVPEYFWYDPFNPDDWAGFSIQQRVYQPLIRNDRNQLRSESLGLALQQWQGNYKGIDAIWLRWATLEGELLPTPEELERQHAEQERQRAEQERQRADRVESQLLQTASNLLAKGMTVEQVASVTGLDVSAIEQLLP</sequence>